<dbReference type="Proteomes" id="UP001469089">
    <property type="component" value="Unassembled WGS sequence"/>
</dbReference>
<feature type="domain" description="Dyp-type peroxidase C-terminal" evidence="8">
    <location>
        <begin position="148"/>
        <end position="309"/>
    </location>
</feature>
<dbReference type="Pfam" id="PF20628">
    <property type="entry name" value="Dyp_perox_C"/>
    <property type="match status" value="1"/>
</dbReference>
<keyword evidence="5" id="KW-0408">Iron</keyword>
<evidence type="ECO:0000256" key="5">
    <source>
        <dbReference type="ARBA" id="ARBA00023004"/>
    </source>
</evidence>
<dbReference type="Pfam" id="PF04261">
    <property type="entry name" value="Dyp_perox_N"/>
    <property type="match status" value="1"/>
</dbReference>
<keyword evidence="4" id="KW-0560">Oxidoreductase</keyword>
<evidence type="ECO:0000256" key="2">
    <source>
        <dbReference type="ARBA" id="ARBA00022559"/>
    </source>
</evidence>
<dbReference type="SUPFAM" id="SSF54909">
    <property type="entry name" value="Dimeric alpha+beta barrel"/>
    <property type="match status" value="1"/>
</dbReference>
<comment type="similarity">
    <text evidence="6">Belongs to the DyP-type peroxidase family.</text>
</comment>
<organism evidence="9 10">
    <name type="scientific">Paraburkholderia acidicola</name>
    <dbReference type="NCBI Taxonomy" id="1912599"/>
    <lineage>
        <taxon>Bacteria</taxon>
        <taxon>Pseudomonadati</taxon>
        <taxon>Pseudomonadota</taxon>
        <taxon>Betaproteobacteria</taxon>
        <taxon>Burkholderiales</taxon>
        <taxon>Burkholderiaceae</taxon>
        <taxon>Paraburkholderia</taxon>
    </lineage>
</organism>
<dbReference type="InterPro" id="IPR048328">
    <property type="entry name" value="Dyp_perox_C"/>
</dbReference>
<dbReference type="PANTHER" id="PTHR30521">
    <property type="entry name" value="DEFERROCHELATASE/PEROXIDASE"/>
    <property type="match status" value="1"/>
</dbReference>
<evidence type="ECO:0000259" key="8">
    <source>
        <dbReference type="Pfam" id="PF20628"/>
    </source>
</evidence>
<keyword evidence="3" id="KW-0479">Metal-binding</keyword>
<evidence type="ECO:0000313" key="9">
    <source>
        <dbReference type="EMBL" id="MEQ5842252.1"/>
    </source>
</evidence>
<keyword evidence="10" id="KW-1185">Reference proteome</keyword>
<comment type="caution">
    <text evidence="9">The sequence shown here is derived from an EMBL/GenBank/DDBJ whole genome shotgun (WGS) entry which is preliminary data.</text>
</comment>
<dbReference type="GO" id="GO:0004601">
    <property type="term" value="F:peroxidase activity"/>
    <property type="evidence" value="ECO:0007669"/>
    <property type="project" value="UniProtKB-KW"/>
</dbReference>
<dbReference type="InterPro" id="IPR006314">
    <property type="entry name" value="Dyp_peroxidase"/>
</dbReference>
<evidence type="ECO:0000256" key="1">
    <source>
        <dbReference type="ARBA" id="ARBA00001970"/>
    </source>
</evidence>
<feature type="domain" description="Dyp-type peroxidase N-terminal" evidence="7">
    <location>
        <begin position="14"/>
        <end position="144"/>
    </location>
</feature>
<dbReference type="InterPro" id="IPR048327">
    <property type="entry name" value="Dyp_perox_N"/>
</dbReference>
<evidence type="ECO:0000256" key="6">
    <source>
        <dbReference type="ARBA" id="ARBA00025737"/>
    </source>
</evidence>
<dbReference type="NCBIfam" id="TIGR01413">
    <property type="entry name" value="Dyp_perox_fam"/>
    <property type="match status" value="1"/>
</dbReference>
<accession>A0ABV1LSE2</accession>
<evidence type="ECO:0000259" key="7">
    <source>
        <dbReference type="Pfam" id="PF04261"/>
    </source>
</evidence>
<evidence type="ECO:0000313" key="10">
    <source>
        <dbReference type="Proteomes" id="UP001469089"/>
    </source>
</evidence>
<reference evidence="9 10" key="1">
    <citation type="journal article" date="2024" name="Chem. Sci.">
        <title>Discovery of a lagriamide polyketide by integrated genome mining, isotopic labeling, and untargeted metabolomics.</title>
        <authorList>
            <person name="Fergusson C.H."/>
            <person name="Saulog J."/>
            <person name="Paulo B.S."/>
            <person name="Wilson D.M."/>
            <person name="Liu D.Y."/>
            <person name="Morehouse N.J."/>
            <person name="Waterworth S."/>
            <person name="Barkei J."/>
            <person name="Gray C.A."/>
            <person name="Kwan J.C."/>
            <person name="Eustaquio A.S."/>
            <person name="Linington R.G."/>
        </authorList>
    </citation>
    <scope>NUCLEOTIDE SEQUENCE [LARGE SCALE GENOMIC DNA]</scope>
    <source>
        <strain evidence="9 10">RL17-338-BIF-B</strain>
    </source>
</reference>
<name>A0ABV1LSE2_9BURK</name>
<dbReference type="RefSeq" id="WP_349544153.1">
    <property type="nucleotide sequence ID" value="NZ_JAOALG010000002.1"/>
</dbReference>
<dbReference type="EMBL" id="JAOALG010000002">
    <property type="protein sequence ID" value="MEQ5842252.1"/>
    <property type="molecule type" value="Genomic_DNA"/>
</dbReference>
<sequence>MNNTPASGTSSAPQAVSVPITRSAIFIVATLAPDTDSQQTVRDWCADVAALVRAVGKRVPGGGLSCVCGFGSTAWDTLFGAPRPAGLHPFREFGSGDRVAVSTPGDILLHIRADRMDLCFELATQLLGRLGTAVITVDEVHGFRNFDMRSMVGFVDGTENPEGDEAVAFTVIGDEDAEFAGGSYVIVQKYLHDMDGWNALPVEAQERIIGRTKLSDIELDDSIKPTSSHSSLTTLNENGEEVKILRDNMPFGRPGSREFGTYFIGYARSPQPIEQMMENMFVGRPPGNYDRLLDFSRAVTGGLFFVPSQALFEALAERGQQPDATSASDTTQLASASVQNDNGSLNIGSLKGISSHE</sequence>
<dbReference type="InterPro" id="IPR011008">
    <property type="entry name" value="Dimeric_a/b-barrel"/>
</dbReference>
<dbReference type="PANTHER" id="PTHR30521:SF0">
    <property type="entry name" value="DYP-TYPE PEROXIDASE FAMILY PROTEIN"/>
    <property type="match status" value="1"/>
</dbReference>
<comment type="cofactor">
    <cofactor evidence="1">
        <name>heme b</name>
        <dbReference type="ChEBI" id="CHEBI:60344"/>
    </cofactor>
</comment>
<proteinExistence type="inferred from homology"/>
<protein>
    <submittedName>
        <fullName evidence="9">Dyp-type peroxidase</fullName>
    </submittedName>
</protein>
<evidence type="ECO:0000256" key="4">
    <source>
        <dbReference type="ARBA" id="ARBA00023002"/>
    </source>
</evidence>
<gene>
    <name evidence="9" type="ORF">N0A02_22670</name>
</gene>
<keyword evidence="2 9" id="KW-0575">Peroxidase</keyword>
<evidence type="ECO:0000256" key="3">
    <source>
        <dbReference type="ARBA" id="ARBA00022723"/>
    </source>
</evidence>
<dbReference type="PROSITE" id="PS51404">
    <property type="entry name" value="DYP_PEROXIDASE"/>
    <property type="match status" value="1"/>
</dbReference>